<evidence type="ECO:0008006" key="6">
    <source>
        <dbReference type="Google" id="ProtNLM"/>
    </source>
</evidence>
<dbReference type="OrthoDB" id="8436363at2759"/>
<sequence length="859" mass="88986">MTELNLCYEGLQGPVAMLISYLIPSMGALTRIDVRNNNIAGDGAEQLAATVLGNLKIEMFNEIPIKEMRADSLTELDLKEKHFGVEGGMVVAGLIPVMGALTVANLLRNELDAESAKMLAEVAKQKGISLCGIQRDQTTADFSSQNYKDLKPPDAILLASDLSQAVVTGGLTKISLARNKLGEEGTKAICEALKQNKTLKELKLSGYMGSNIGGAAGAKHVADMLGVNGELTIVDLSSNQLYAEGAAALAPALAANGGLTELSIFGNDVGDKGVDAICEAIKSNKETKLASLNFGDNSIGPVGANTVGAMVAVTGALTSVDLSGNHLTDHGRDMTGIKELAAALGVNGGLTVINLLGNQLDAESAKLLAEVAKQKGISLCGIQRDQTFADFSRQDLRLQQPDAILLASDLSQAVVTGALTRVDVRNNNIVGDGAAQLAATVLGNLKIEMFNEIPIKEMRADSLTELDLKGKGVGVAGVMVVAGLIPAMGALTQLDLSGDQLMCGIDRYGEGSYTAEGVTAIAEALRTSVTGALTVTNLLGNELDAESAKMLADVAKQKGISLCGIRRDQTTAGFRYQELQPPDAILLGSDLSQAVVTGALTEDGNQHGNYTAEGITAIAGALRVNGTLTQLCGMKHDYEGTYTAGGITAIADALRVNGALTSVDLRGNKLGDKGWGAIFAAICGNKDSKIISLDAASENIGPAGVKLIAEAIRTSVTGALTKLSLASNKLEEAGTKAICEALEQNKTLKELDISGDRFGNKDSNIGASAGAKHVAKMLGVNGGLTSIDLSNNQLCGVWTDYRGQHGTYTAEGVTAIADAMRVNGALTVINLLGNELDAESAKMLAEVAKQKGISLLGIP</sequence>
<dbReference type="GO" id="GO:0031267">
    <property type="term" value="F:small GTPase binding"/>
    <property type="evidence" value="ECO:0007669"/>
    <property type="project" value="TreeGrafter"/>
</dbReference>
<dbReference type="SUPFAM" id="SSF52047">
    <property type="entry name" value="RNI-like"/>
    <property type="match status" value="2"/>
</dbReference>
<evidence type="ECO:0000256" key="3">
    <source>
        <dbReference type="ARBA" id="ARBA00022737"/>
    </source>
</evidence>
<keyword evidence="3" id="KW-0677">Repeat</keyword>
<dbReference type="GO" id="GO:0048471">
    <property type="term" value="C:perinuclear region of cytoplasm"/>
    <property type="evidence" value="ECO:0007669"/>
    <property type="project" value="TreeGrafter"/>
</dbReference>
<keyword evidence="5" id="KW-1185">Reference proteome</keyword>
<comment type="caution">
    <text evidence="4">The sequence shown here is derived from an EMBL/GenBank/DDBJ whole genome shotgun (WGS) entry which is preliminary data.</text>
</comment>
<dbReference type="SMART" id="SM00368">
    <property type="entry name" value="LRR_RI"/>
    <property type="match status" value="16"/>
</dbReference>
<evidence type="ECO:0000256" key="2">
    <source>
        <dbReference type="ARBA" id="ARBA00022614"/>
    </source>
</evidence>
<dbReference type="PANTHER" id="PTHR24113">
    <property type="entry name" value="RAN GTPASE-ACTIVATING PROTEIN 1"/>
    <property type="match status" value="1"/>
</dbReference>
<dbReference type="Pfam" id="PF13516">
    <property type="entry name" value="LRR_6"/>
    <property type="match status" value="5"/>
</dbReference>
<proteinExistence type="predicted"/>
<evidence type="ECO:0000313" key="4">
    <source>
        <dbReference type="EMBL" id="KOO34387.1"/>
    </source>
</evidence>
<dbReference type="GO" id="GO:0005829">
    <property type="term" value="C:cytosol"/>
    <property type="evidence" value="ECO:0007669"/>
    <property type="project" value="TreeGrafter"/>
</dbReference>
<gene>
    <name evidence="4" type="ORF">Ctob_015249</name>
</gene>
<dbReference type="GO" id="GO:0006913">
    <property type="term" value="P:nucleocytoplasmic transport"/>
    <property type="evidence" value="ECO:0007669"/>
    <property type="project" value="TreeGrafter"/>
</dbReference>
<dbReference type="InterPro" id="IPR027038">
    <property type="entry name" value="RanGap"/>
</dbReference>
<dbReference type="InterPro" id="IPR001611">
    <property type="entry name" value="Leu-rich_rpt"/>
</dbReference>
<dbReference type="GO" id="GO:0005634">
    <property type="term" value="C:nucleus"/>
    <property type="evidence" value="ECO:0007669"/>
    <property type="project" value="TreeGrafter"/>
</dbReference>
<name>A0A0M0K712_9EUKA</name>
<dbReference type="AlphaFoldDB" id="A0A0M0K712"/>
<organism evidence="4 5">
    <name type="scientific">Chrysochromulina tobinii</name>
    <dbReference type="NCBI Taxonomy" id="1460289"/>
    <lineage>
        <taxon>Eukaryota</taxon>
        <taxon>Haptista</taxon>
        <taxon>Haptophyta</taxon>
        <taxon>Prymnesiophyceae</taxon>
        <taxon>Prymnesiales</taxon>
        <taxon>Chrysochromulinaceae</taxon>
        <taxon>Chrysochromulina</taxon>
    </lineage>
</organism>
<evidence type="ECO:0000313" key="5">
    <source>
        <dbReference type="Proteomes" id="UP000037460"/>
    </source>
</evidence>
<dbReference type="InterPro" id="IPR032675">
    <property type="entry name" value="LRR_dom_sf"/>
</dbReference>
<dbReference type="EMBL" id="JWZX01001242">
    <property type="protein sequence ID" value="KOO34387.1"/>
    <property type="molecule type" value="Genomic_DNA"/>
</dbReference>
<keyword evidence="1" id="KW-0343">GTPase activation</keyword>
<dbReference type="Proteomes" id="UP000037460">
    <property type="component" value="Unassembled WGS sequence"/>
</dbReference>
<dbReference type="GO" id="GO:0005096">
    <property type="term" value="F:GTPase activator activity"/>
    <property type="evidence" value="ECO:0007669"/>
    <property type="project" value="UniProtKB-KW"/>
</dbReference>
<dbReference type="Gene3D" id="3.80.10.10">
    <property type="entry name" value="Ribonuclease Inhibitor"/>
    <property type="match status" value="6"/>
</dbReference>
<dbReference type="PANTHER" id="PTHR24113:SF12">
    <property type="entry name" value="RAN GTPASE-ACTIVATING PROTEIN 1"/>
    <property type="match status" value="1"/>
</dbReference>
<evidence type="ECO:0000256" key="1">
    <source>
        <dbReference type="ARBA" id="ARBA00022468"/>
    </source>
</evidence>
<keyword evidence="2" id="KW-0433">Leucine-rich repeat</keyword>
<protein>
    <recommendedName>
        <fullName evidence="6">Protein nlrc3</fullName>
    </recommendedName>
</protein>
<reference evidence="5" key="1">
    <citation type="journal article" date="2015" name="PLoS Genet.">
        <title>Genome Sequence and Transcriptome Analyses of Chrysochromulina tobin: Metabolic Tools for Enhanced Algal Fitness in the Prominent Order Prymnesiales (Haptophyceae).</title>
        <authorList>
            <person name="Hovde B.T."/>
            <person name="Deodato C.R."/>
            <person name="Hunsperger H.M."/>
            <person name="Ryken S.A."/>
            <person name="Yost W."/>
            <person name="Jha R.K."/>
            <person name="Patterson J."/>
            <person name="Monnat R.J. Jr."/>
            <person name="Barlow S.B."/>
            <person name="Starkenburg S.R."/>
            <person name="Cattolico R.A."/>
        </authorList>
    </citation>
    <scope>NUCLEOTIDE SEQUENCE</scope>
    <source>
        <strain evidence="5">CCMP291</strain>
    </source>
</reference>
<accession>A0A0M0K712</accession>